<dbReference type="SUPFAM" id="SSF160935">
    <property type="entry name" value="VPA0735-like"/>
    <property type="match status" value="1"/>
</dbReference>
<dbReference type="Proteomes" id="UP000077748">
    <property type="component" value="Chromosome"/>
</dbReference>
<dbReference type="Gene3D" id="2.60.40.1610">
    <property type="entry name" value="Domain of unknown function DUF1254"/>
    <property type="match status" value="1"/>
</dbReference>
<dbReference type="InterPro" id="IPR037050">
    <property type="entry name" value="DUF1254_sf"/>
</dbReference>
<proteinExistence type="predicted"/>
<feature type="signal peptide" evidence="1">
    <location>
        <begin position="1"/>
        <end position="24"/>
    </location>
</feature>
<accession>A0A1A9KCH7</accession>
<dbReference type="EMBL" id="CP015878">
    <property type="protein sequence ID" value="ANI15208.1"/>
    <property type="molecule type" value="Genomic_DNA"/>
</dbReference>
<protein>
    <recommendedName>
        <fullName evidence="6">DUF1254 domain-containing protein</fullName>
    </recommendedName>
</protein>
<dbReference type="InterPro" id="IPR037049">
    <property type="entry name" value="DUF1214_C_sf"/>
</dbReference>
<dbReference type="PANTHER" id="PTHR36509">
    <property type="entry name" value="BLL3101 PROTEIN"/>
    <property type="match status" value="1"/>
</dbReference>
<evidence type="ECO:0000256" key="1">
    <source>
        <dbReference type="SAM" id="SignalP"/>
    </source>
</evidence>
<dbReference type="RefSeq" id="WP_064583111.1">
    <property type="nucleotide sequence ID" value="NZ_CP015878.1"/>
</dbReference>
<dbReference type="Pfam" id="PF06863">
    <property type="entry name" value="DUF1254"/>
    <property type="match status" value="1"/>
</dbReference>
<feature type="chain" id="PRO_5008391622" description="DUF1254 domain-containing protein" evidence="1">
    <location>
        <begin position="25"/>
        <end position="475"/>
    </location>
</feature>
<dbReference type="PANTHER" id="PTHR36509:SF2">
    <property type="entry name" value="BLL3101 PROTEIN"/>
    <property type="match status" value="1"/>
</dbReference>
<sequence length="475" mass="51708">MKATRTMLSALSVAVALAAGHCLAAPSYADPQVSLVMTPQKVAQAQEIDAYNLGVMAYTWGYPLVRLERILREYIDVPANKPPTSYRGPLNQIGWATALSTPADKDMPTANNDTLYMSAVVKLDEPYVLSVPDAADRYYVINVFDMYHDLEHYIGRRATGTQAGRFALVPPGWEGRLPAGVKALPVSTDKVWLWGRVHIRQGEDLAPVLALQKQFDLRPLSQLGKAGYVPAKQSLPALPSIDGDELGFFTHLGYAMQHNRMKTVDQALVGQLARIGLTPEHGFERSKLTAEQLRGLKRALADGQLVAGKATMTSTVLRNGWNVALVKEFGYDYPGRSVMAGAYLGGNLAEEAVYPIRFTDEQGKPLNGENPYRLTFAKAPPVGAFWSLTIYNAGDKMLVDNPIGRYKVGSDTPGLQVAADGSISVPIQHAQPAGAGKANWLPAPKGDFYLLLRLYQPDASILDGSYALPQVTRAR</sequence>
<reference evidence="4 5" key="1">
    <citation type="submission" date="2016-05" db="EMBL/GenBank/DDBJ databases">
        <title>Genome Sequence of Pseudomonas citronellolis Strain SJTE-3, an Estrogens and Persistent Organic Pollutants degradation strain.</title>
        <authorList>
            <person name="Liang R."/>
        </authorList>
    </citation>
    <scope>NUCLEOTIDE SEQUENCE [LARGE SCALE GENOMIC DNA]</scope>
    <source>
        <strain evidence="4 5">SJTE-3</strain>
    </source>
</reference>
<dbReference type="Gene3D" id="2.60.120.600">
    <property type="entry name" value="Domain of unknown function DUF1214, C-terminal domain"/>
    <property type="match status" value="1"/>
</dbReference>
<gene>
    <name evidence="4" type="ORF">A9C11_14990</name>
</gene>
<evidence type="ECO:0000259" key="2">
    <source>
        <dbReference type="Pfam" id="PF06742"/>
    </source>
</evidence>
<feature type="domain" description="DUF1214" evidence="2">
    <location>
        <begin position="351"/>
        <end position="458"/>
    </location>
</feature>
<dbReference type="InterPro" id="IPR010621">
    <property type="entry name" value="DUF1214"/>
</dbReference>
<dbReference type="InterPro" id="IPR010679">
    <property type="entry name" value="DUF1254"/>
</dbReference>
<feature type="domain" description="DUF1254" evidence="3">
    <location>
        <begin position="91"/>
        <end position="219"/>
    </location>
</feature>
<name>A0A1A9KCH7_9PSED</name>
<evidence type="ECO:0000259" key="3">
    <source>
        <dbReference type="Pfam" id="PF06863"/>
    </source>
</evidence>
<dbReference type="Pfam" id="PF06742">
    <property type="entry name" value="DUF1214"/>
    <property type="match status" value="1"/>
</dbReference>
<dbReference type="AlphaFoldDB" id="A0A1A9KCH7"/>
<organism evidence="4 5">
    <name type="scientific">Pseudomonas citronellolis</name>
    <dbReference type="NCBI Taxonomy" id="53408"/>
    <lineage>
        <taxon>Bacteria</taxon>
        <taxon>Pseudomonadati</taxon>
        <taxon>Pseudomonadota</taxon>
        <taxon>Gammaproteobacteria</taxon>
        <taxon>Pseudomonadales</taxon>
        <taxon>Pseudomonadaceae</taxon>
        <taxon>Pseudomonas</taxon>
    </lineage>
</organism>
<evidence type="ECO:0000313" key="4">
    <source>
        <dbReference type="EMBL" id="ANI15208.1"/>
    </source>
</evidence>
<evidence type="ECO:0000313" key="5">
    <source>
        <dbReference type="Proteomes" id="UP000077748"/>
    </source>
</evidence>
<evidence type="ECO:0008006" key="6">
    <source>
        <dbReference type="Google" id="ProtNLM"/>
    </source>
</evidence>
<keyword evidence="1" id="KW-0732">Signal</keyword>